<evidence type="ECO:0000256" key="7">
    <source>
        <dbReference type="ARBA" id="ARBA00023136"/>
    </source>
</evidence>
<keyword evidence="11" id="KW-1185">Reference proteome</keyword>
<keyword evidence="5 8" id="KW-0812">Transmembrane</keyword>
<dbReference type="Proteomes" id="UP001567538">
    <property type="component" value="Unassembled WGS sequence"/>
</dbReference>
<evidence type="ECO:0000256" key="2">
    <source>
        <dbReference type="ARBA" id="ARBA00007651"/>
    </source>
</evidence>
<dbReference type="NCBIfam" id="TIGR01569">
    <property type="entry name" value="A_tha_TIGR01569"/>
    <property type="match status" value="1"/>
</dbReference>
<evidence type="ECO:0000256" key="4">
    <source>
        <dbReference type="ARBA" id="ARBA00022475"/>
    </source>
</evidence>
<evidence type="ECO:0000256" key="3">
    <source>
        <dbReference type="ARBA" id="ARBA00011489"/>
    </source>
</evidence>
<comment type="subunit">
    <text evidence="3 8">Homodimer and heterodimers.</text>
</comment>
<comment type="caution">
    <text evidence="10">The sequence shown here is derived from an EMBL/GenBank/DDBJ whole genome shotgun (WGS) entry which is preliminary data.</text>
</comment>
<feature type="transmembrane region" description="Helical" evidence="8">
    <location>
        <begin position="97"/>
        <end position="126"/>
    </location>
</feature>
<keyword evidence="7 8" id="KW-0472">Membrane</keyword>
<feature type="transmembrane region" description="Helical" evidence="8">
    <location>
        <begin position="65"/>
        <end position="85"/>
    </location>
</feature>
<evidence type="ECO:0000313" key="10">
    <source>
        <dbReference type="EMBL" id="KAL1539919.1"/>
    </source>
</evidence>
<keyword evidence="6 8" id="KW-1133">Transmembrane helix</keyword>
<evidence type="ECO:0000256" key="5">
    <source>
        <dbReference type="ARBA" id="ARBA00022692"/>
    </source>
</evidence>
<organism evidence="10 11">
    <name type="scientific">Salvia divinorum</name>
    <name type="common">Maria pastora</name>
    <name type="synonym">Diviner's sage</name>
    <dbReference type="NCBI Taxonomy" id="28513"/>
    <lineage>
        <taxon>Eukaryota</taxon>
        <taxon>Viridiplantae</taxon>
        <taxon>Streptophyta</taxon>
        <taxon>Embryophyta</taxon>
        <taxon>Tracheophyta</taxon>
        <taxon>Spermatophyta</taxon>
        <taxon>Magnoliopsida</taxon>
        <taxon>eudicotyledons</taxon>
        <taxon>Gunneridae</taxon>
        <taxon>Pentapetalae</taxon>
        <taxon>asterids</taxon>
        <taxon>lamiids</taxon>
        <taxon>Lamiales</taxon>
        <taxon>Lamiaceae</taxon>
        <taxon>Nepetoideae</taxon>
        <taxon>Mentheae</taxon>
        <taxon>Salviinae</taxon>
        <taxon>Salvia</taxon>
        <taxon>Salvia subgen. Calosphace</taxon>
    </lineage>
</organism>
<keyword evidence="4 8" id="KW-1003">Cell membrane</keyword>
<gene>
    <name evidence="10" type="ORF">AAHA92_24345</name>
</gene>
<dbReference type="GO" id="GO:0005886">
    <property type="term" value="C:plasma membrane"/>
    <property type="evidence" value="ECO:0007669"/>
    <property type="project" value="UniProtKB-SubCell"/>
</dbReference>
<dbReference type="InterPro" id="IPR006702">
    <property type="entry name" value="CASP_dom"/>
</dbReference>
<evidence type="ECO:0000256" key="6">
    <source>
        <dbReference type="ARBA" id="ARBA00022989"/>
    </source>
</evidence>
<dbReference type="InterPro" id="IPR006459">
    <property type="entry name" value="CASP/CASPL"/>
</dbReference>
<evidence type="ECO:0000256" key="8">
    <source>
        <dbReference type="RuleBase" id="RU361233"/>
    </source>
</evidence>
<comment type="subcellular location">
    <subcellularLocation>
        <location evidence="1 8">Cell membrane</location>
        <topology evidence="1 8">Multi-pass membrane protein</topology>
    </subcellularLocation>
</comment>
<feature type="transmembrane region" description="Helical" evidence="8">
    <location>
        <begin position="146"/>
        <end position="166"/>
    </location>
</feature>
<comment type="similarity">
    <text evidence="2 8">Belongs to the Casparian strip membrane proteins (CASP) family.</text>
</comment>
<dbReference type="PANTHER" id="PTHR36488:SF8">
    <property type="entry name" value="CASP-LIKE PROTEIN 1U1"/>
    <property type="match status" value="1"/>
</dbReference>
<accession>A0ABD1G9R4</accession>
<dbReference type="EMBL" id="JBEAFC010000009">
    <property type="protein sequence ID" value="KAL1539919.1"/>
    <property type="molecule type" value="Genomic_DNA"/>
</dbReference>
<dbReference type="InterPro" id="IPR044173">
    <property type="entry name" value="CASPL"/>
</dbReference>
<protein>
    <recommendedName>
        <fullName evidence="8">CASP-like protein</fullName>
    </recommendedName>
</protein>
<dbReference type="AlphaFoldDB" id="A0ABD1G9R4"/>
<evidence type="ECO:0000256" key="1">
    <source>
        <dbReference type="ARBA" id="ARBA00004651"/>
    </source>
</evidence>
<dbReference type="PANTHER" id="PTHR36488">
    <property type="entry name" value="CASP-LIKE PROTEIN 1U1"/>
    <property type="match status" value="1"/>
</dbReference>
<dbReference type="Pfam" id="PF04535">
    <property type="entry name" value="CASP_dom"/>
    <property type="match status" value="1"/>
</dbReference>
<name>A0ABD1G9R4_SALDI</name>
<proteinExistence type="inferred from homology"/>
<feature type="domain" description="Casparian strip membrane protein" evidence="9">
    <location>
        <begin position="17"/>
        <end position="159"/>
    </location>
</feature>
<evidence type="ECO:0000313" key="11">
    <source>
        <dbReference type="Proteomes" id="UP001567538"/>
    </source>
</evidence>
<evidence type="ECO:0000259" key="9">
    <source>
        <dbReference type="Pfam" id="PF04535"/>
    </source>
</evidence>
<reference evidence="10 11" key="1">
    <citation type="submission" date="2024-06" db="EMBL/GenBank/DDBJ databases">
        <title>A chromosome level genome sequence of Diviner's sage (Salvia divinorum).</title>
        <authorList>
            <person name="Ford S.A."/>
            <person name="Ro D.-K."/>
            <person name="Ness R.W."/>
            <person name="Phillips M.A."/>
        </authorList>
    </citation>
    <scope>NUCLEOTIDE SEQUENCE [LARGE SCALE GENOMIC DNA]</scope>
    <source>
        <strain evidence="10">SAF-2024a</strain>
        <tissue evidence="10">Leaf</tissue>
    </source>
</reference>
<feature type="transmembrane region" description="Helical" evidence="8">
    <location>
        <begin position="20"/>
        <end position="38"/>
    </location>
</feature>
<sequence>MSTSAPEMRSKKGWFYFAELALRALVIAFSVAGAVTMVTSKETVTLFGITVNATYTYSSSFRYKVAADSAICCLTVLSVIIVISLSRAKSNPKNYFYLLLLDMVSLVVSVSGCSAATAIGFVGRFGQSQTGWAAICDQVGRFCDEVMASIVISFVTVICLFLLTIMSACKLKSQPFSGPI</sequence>